<organism evidence="2 3">
    <name type="scientific">Striga hermonthica</name>
    <name type="common">Purple witchweed</name>
    <name type="synonym">Buchnera hermonthica</name>
    <dbReference type="NCBI Taxonomy" id="68872"/>
    <lineage>
        <taxon>Eukaryota</taxon>
        <taxon>Viridiplantae</taxon>
        <taxon>Streptophyta</taxon>
        <taxon>Embryophyta</taxon>
        <taxon>Tracheophyta</taxon>
        <taxon>Spermatophyta</taxon>
        <taxon>Magnoliopsida</taxon>
        <taxon>eudicotyledons</taxon>
        <taxon>Gunneridae</taxon>
        <taxon>Pentapetalae</taxon>
        <taxon>asterids</taxon>
        <taxon>lamiids</taxon>
        <taxon>Lamiales</taxon>
        <taxon>Orobanchaceae</taxon>
        <taxon>Buchnereae</taxon>
        <taxon>Striga</taxon>
    </lineage>
</organism>
<comment type="caution">
    <text evidence="2">The sequence shown here is derived from an EMBL/GenBank/DDBJ whole genome shotgun (WGS) entry which is preliminary data.</text>
</comment>
<dbReference type="SUPFAM" id="SSF54160">
    <property type="entry name" value="Chromo domain-like"/>
    <property type="match status" value="1"/>
</dbReference>
<dbReference type="AlphaFoldDB" id="A0A9N7N6J5"/>
<evidence type="ECO:0000313" key="3">
    <source>
        <dbReference type="Proteomes" id="UP001153555"/>
    </source>
</evidence>
<proteinExistence type="predicted"/>
<dbReference type="InterPro" id="IPR056924">
    <property type="entry name" value="SH3_Tf2-1"/>
</dbReference>
<dbReference type="PANTHER" id="PTHR46148:SF52">
    <property type="entry name" value="OS04G0603800 PROTEIN"/>
    <property type="match status" value="1"/>
</dbReference>
<dbReference type="Gene3D" id="2.40.50.40">
    <property type="match status" value="1"/>
</dbReference>
<dbReference type="PANTHER" id="PTHR46148">
    <property type="entry name" value="CHROMO DOMAIN-CONTAINING PROTEIN"/>
    <property type="match status" value="1"/>
</dbReference>
<dbReference type="OrthoDB" id="903413at2759"/>
<protein>
    <recommendedName>
        <fullName evidence="1">Chromo domain-containing protein</fullName>
    </recommendedName>
</protein>
<reference evidence="2" key="1">
    <citation type="submission" date="2019-12" db="EMBL/GenBank/DDBJ databases">
        <authorList>
            <person name="Scholes J."/>
        </authorList>
    </citation>
    <scope>NUCLEOTIDE SEQUENCE</scope>
</reference>
<keyword evidence="3" id="KW-1185">Reference proteome</keyword>
<sequence>MEKDLGKGSPSWTDSKVRGSFEIVSKVGNVAYRLKLPDRLKVHPIFHLSYLKKYHPDLFEASRNVSTRASPTLRDHFTKEMEKNLDHRTLGQSKKNWRTDYLVQWKGESESDATWI</sequence>
<name>A0A9N7N6J5_STRHE</name>
<accession>A0A9N7N6J5</accession>
<dbReference type="PROSITE" id="PS50013">
    <property type="entry name" value="CHROMO_2"/>
    <property type="match status" value="1"/>
</dbReference>
<feature type="domain" description="Chromo" evidence="1">
    <location>
        <begin position="79"/>
        <end position="116"/>
    </location>
</feature>
<dbReference type="CDD" id="cd00024">
    <property type="entry name" value="CD_CSD"/>
    <property type="match status" value="1"/>
</dbReference>
<evidence type="ECO:0000313" key="2">
    <source>
        <dbReference type="EMBL" id="CAA0821516.1"/>
    </source>
</evidence>
<gene>
    <name evidence="2" type="ORF">SHERM_19518</name>
</gene>
<evidence type="ECO:0000259" key="1">
    <source>
        <dbReference type="PROSITE" id="PS50013"/>
    </source>
</evidence>
<dbReference type="InterPro" id="IPR000953">
    <property type="entry name" value="Chromo/chromo_shadow_dom"/>
</dbReference>
<dbReference type="InterPro" id="IPR016197">
    <property type="entry name" value="Chromo-like_dom_sf"/>
</dbReference>
<dbReference type="EMBL" id="CACSLK010020742">
    <property type="protein sequence ID" value="CAA0821516.1"/>
    <property type="molecule type" value="Genomic_DNA"/>
</dbReference>
<dbReference type="Proteomes" id="UP001153555">
    <property type="component" value="Unassembled WGS sequence"/>
</dbReference>
<dbReference type="Pfam" id="PF24626">
    <property type="entry name" value="SH3_Tf2-1"/>
    <property type="match status" value="1"/>
</dbReference>